<organism evidence="2 3">
    <name type="scientific">Rubrobacter marinus</name>
    <dbReference type="NCBI Taxonomy" id="2653852"/>
    <lineage>
        <taxon>Bacteria</taxon>
        <taxon>Bacillati</taxon>
        <taxon>Actinomycetota</taxon>
        <taxon>Rubrobacteria</taxon>
        <taxon>Rubrobacterales</taxon>
        <taxon>Rubrobacteraceae</taxon>
        <taxon>Rubrobacter</taxon>
    </lineage>
</organism>
<dbReference type="KEGG" id="rmar:GBA65_18725"/>
<dbReference type="InterPro" id="IPR007404">
    <property type="entry name" value="YdjM-like"/>
</dbReference>
<evidence type="ECO:0008006" key="4">
    <source>
        <dbReference type="Google" id="ProtNLM"/>
    </source>
</evidence>
<dbReference type="PANTHER" id="PTHR35531:SF1">
    <property type="entry name" value="INNER MEMBRANE PROTEIN YBCI-RELATED"/>
    <property type="match status" value="1"/>
</dbReference>
<keyword evidence="1" id="KW-1133">Transmembrane helix</keyword>
<evidence type="ECO:0000313" key="3">
    <source>
        <dbReference type="Proteomes" id="UP000502706"/>
    </source>
</evidence>
<dbReference type="Pfam" id="PF04307">
    <property type="entry name" value="YdjM"/>
    <property type="match status" value="1"/>
</dbReference>
<accession>A0A6G8Q153</accession>
<dbReference type="RefSeq" id="WP_166397893.1">
    <property type="nucleotide sequence ID" value="NZ_CP045121.1"/>
</dbReference>
<dbReference type="PIRSF" id="PIRSF030780">
    <property type="entry name" value="Md_memb_hyd_prd"/>
    <property type="match status" value="1"/>
</dbReference>
<reference evidence="2 3" key="1">
    <citation type="submission" date="2019-10" db="EMBL/GenBank/DDBJ databases">
        <title>Rubrobacter sp nov SCSIO 52915 isolated from a deep-sea sediment in the South China Sea.</title>
        <authorList>
            <person name="Chen R.W."/>
        </authorList>
    </citation>
    <scope>NUCLEOTIDE SEQUENCE [LARGE SCALE GENOMIC DNA]</scope>
    <source>
        <strain evidence="2 3">SCSIO 52915</strain>
    </source>
</reference>
<dbReference type="PANTHER" id="PTHR35531">
    <property type="entry name" value="INNER MEMBRANE PROTEIN YBCI-RELATED"/>
    <property type="match status" value="1"/>
</dbReference>
<feature type="transmembrane region" description="Helical" evidence="1">
    <location>
        <begin position="92"/>
        <end position="113"/>
    </location>
</feature>
<keyword evidence="1" id="KW-0472">Membrane</keyword>
<gene>
    <name evidence="2" type="ORF">GBA65_18725</name>
</gene>
<proteinExistence type="predicted"/>
<dbReference type="Proteomes" id="UP000502706">
    <property type="component" value="Chromosome"/>
</dbReference>
<protein>
    <recommendedName>
        <fullName evidence="4">Metal-dependent hydrolase</fullName>
    </recommendedName>
</protein>
<keyword evidence="3" id="KW-1185">Reference proteome</keyword>
<evidence type="ECO:0000313" key="2">
    <source>
        <dbReference type="EMBL" id="QIN80219.1"/>
    </source>
</evidence>
<feature type="transmembrane region" description="Helical" evidence="1">
    <location>
        <begin position="155"/>
        <end position="174"/>
    </location>
</feature>
<keyword evidence="1" id="KW-0812">Transmembrane</keyword>
<name>A0A6G8Q153_9ACTN</name>
<evidence type="ECO:0000256" key="1">
    <source>
        <dbReference type="SAM" id="Phobius"/>
    </source>
</evidence>
<sequence>MNATTHAVFGIAALVGASLFAGEEPALYAYPAAAVAAWIPDVDNPRSRLGNGLSRTKSPVLDGLARPVSWGLRALSFVLFRTVGHRTLTHSLLGVLIFAAIVSPLAALVPGLYGALLAGYASHLFADALNTRGVPLLWPMGKPFRLLPGGVRSGGASEFVVATLAVLATGYGLYELYPAIGRSFDGFLALTF</sequence>
<dbReference type="AlphaFoldDB" id="A0A6G8Q153"/>
<dbReference type="EMBL" id="CP045121">
    <property type="protein sequence ID" value="QIN80219.1"/>
    <property type="molecule type" value="Genomic_DNA"/>
</dbReference>
<dbReference type="InterPro" id="IPR016956">
    <property type="entry name" value="YdjM"/>
</dbReference>